<dbReference type="InterPro" id="IPR008928">
    <property type="entry name" value="6-hairpin_glycosidase_sf"/>
</dbReference>
<dbReference type="Pfam" id="PF00723">
    <property type="entry name" value="Glyco_hydro_15"/>
    <property type="match status" value="1"/>
</dbReference>
<dbReference type="PANTHER" id="PTHR31616:SF10">
    <property type="entry name" value="TREHALASE"/>
    <property type="match status" value="1"/>
</dbReference>
<reference evidence="3 4" key="1">
    <citation type="submission" date="2018-05" db="EMBL/GenBank/DDBJ databases">
        <title>Micromonospora atacamensis sp. nov., a novel actinobacteria isolated from high altitude Atacama Desert soil.</title>
        <authorList>
            <person name="Carro L."/>
            <person name="Golinska P."/>
            <person name="Klenk H.-P."/>
            <person name="Goodfellow M."/>
        </authorList>
    </citation>
    <scope>NUCLEOTIDE SEQUENCE [LARGE SCALE GENOMIC DNA]</scope>
    <source>
        <strain evidence="3 4">5R2A7</strain>
    </source>
</reference>
<dbReference type="Proteomes" id="UP000245410">
    <property type="component" value="Unassembled WGS sequence"/>
</dbReference>
<dbReference type="OrthoDB" id="3902805at2"/>
<evidence type="ECO:0000313" key="3">
    <source>
        <dbReference type="EMBL" id="PWR07345.1"/>
    </source>
</evidence>
<keyword evidence="4" id="KW-1185">Reference proteome</keyword>
<proteinExistence type="predicted"/>
<accession>A0A317D445</accession>
<dbReference type="AlphaFoldDB" id="A0A317D445"/>
<gene>
    <name evidence="3" type="ORF">DKT68_19955</name>
</gene>
<keyword evidence="3" id="KW-0378">Hydrolase</keyword>
<name>A0A317D445_9ACTN</name>
<dbReference type="InterPro" id="IPR012341">
    <property type="entry name" value="6hp_glycosidase-like_sf"/>
</dbReference>
<evidence type="ECO:0000259" key="2">
    <source>
        <dbReference type="Pfam" id="PF19291"/>
    </source>
</evidence>
<dbReference type="Gene3D" id="1.50.10.10">
    <property type="match status" value="1"/>
</dbReference>
<dbReference type="GO" id="GO:0015927">
    <property type="term" value="F:trehalase activity"/>
    <property type="evidence" value="ECO:0007669"/>
    <property type="project" value="TreeGrafter"/>
</dbReference>
<comment type="caution">
    <text evidence="3">The sequence shown here is derived from an EMBL/GenBank/DDBJ whole genome shotgun (WGS) entry which is preliminary data.</text>
</comment>
<dbReference type="PANTHER" id="PTHR31616">
    <property type="entry name" value="TREHALASE"/>
    <property type="match status" value="1"/>
</dbReference>
<feature type="domain" description="Trehalase-like N-terminal" evidence="2">
    <location>
        <begin position="6"/>
        <end position="163"/>
    </location>
</feature>
<sequence>MSDVAIADYGLLSDCASAALVSRGGSIDWWCPGRFDAPSLLGRVLDPDAGHWALNPTKAESDHRSERTYVDGTLVLRTVHHTSGGSVAVTDALLAEPGVPGHELGRNPPMVLARIVEGLTGTVRMRTEFVPRPEYGLITPYLHQHDGEVRVEAGPLALTLRSPVPLECTDGRAYAEFDVGAGQTLPFDLAHAPAWGPPPPRLDPVASLAETIDNWRAFSQLHDYGGRYPDLVRRSGLVVQGLTYQRSGAVVAAVTASLPEDLGGSRNYDYRYAWLRDFFLTMRALWVTACPEEAGRLFDWAARSAGRSGDQPVPIMYGVMGERDLSEYSLDHLRGYADSRPVRIGNDAWRQRQHDVAGEVLLCAYLIRDHLGELSEELKALLVDLAEEATRWREPDAGMWETRGSGRHYLASKALCWGALDSAIKLAPMLGHRADPARWAAVRDEIRAAMLRDGWNERVGAYTGVIGSSELDASVLVLPFTGMVSATDPRMRATIEAVEAELTTDGLVRRWPGEPAGFVVCTFWLVECLAMAGEMERATALFERTAARANDLGLFAEQIDPRTGAHLGNTPLTLSHVGLIGAAWRLTKPSFV</sequence>
<dbReference type="InterPro" id="IPR045582">
    <property type="entry name" value="Trehalase-like_N"/>
</dbReference>
<dbReference type="Pfam" id="PF19291">
    <property type="entry name" value="TREH_N"/>
    <property type="match status" value="1"/>
</dbReference>
<dbReference type="SUPFAM" id="SSF48208">
    <property type="entry name" value="Six-hairpin glycosidases"/>
    <property type="match status" value="1"/>
</dbReference>
<evidence type="ECO:0000313" key="4">
    <source>
        <dbReference type="Proteomes" id="UP000245410"/>
    </source>
</evidence>
<dbReference type="RefSeq" id="WP_109818930.1">
    <property type="nucleotide sequence ID" value="NZ_QGKR01000226.1"/>
</dbReference>
<dbReference type="GO" id="GO:0005993">
    <property type="term" value="P:trehalose catabolic process"/>
    <property type="evidence" value="ECO:0007669"/>
    <property type="project" value="TreeGrafter"/>
</dbReference>
<evidence type="ECO:0000259" key="1">
    <source>
        <dbReference type="Pfam" id="PF00723"/>
    </source>
</evidence>
<dbReference type="EMBL" id="QGKR01000226">
    <property type="protein sequence ID" value="PWR07345.1"/>
    <property type="molecule type" value="Genomic_DNA"/>
</dbReference>
<protein>
    <submittedName>
        <fullName evidence="3">Glycoside hydrolase family 15</fullName>
    </submittedName>
</protein>
<dbReference type="InterPro" id="IPR011613">
    <property type="entry name" value="GH15-like"/>
</dbReference>
<feature type="domain" description="GH15-like" evidence="1">
    <location>
        <begin position="231"/>
        <end position="584"/>
    </location>
</feature>
<organism evidence="3 4">
    <name type="scientific">Micromonospora acroterricola</name>
    <dbReference type="NCBI Taxonomy" id="2202421"/>
    <lineage>
        <taxon>Bacteria</taxon>
        <taxon>Bacillati</taxon>
        <taxon>Actinomycetota</taxon>
        <taxon>Actinomycetes</taxon>
        <taxon>Micromonosporales</taxon>
        <taxon>Micromonosporaceae</taxon>
        <taxon>Micromonospora</taxon>
    </lineage>
</organism>